<organism evidence="1 2">
    <name type="scientific">Araneus ventricosus</name>
    <name type="common">Orbweaver spider</name>
    <name type="synonym">Epeira ventricosa</name>
    <dbReference type="NCBI Taxonomy" id="182803"/>
    <lineage>
        <taxon>Eukaryota</taxon>
        <taxon>Metazoa</taxon>
        <taxon>Ecdysozoa</taxon>
        <taxon>Arthropoda</taxon>
        <taxon>Chelicerata</taxon>
        <taxon>Arachnida</taxon>
        <taxon>Araneae</taxon>
        <taxon>Araneomorphae</taxon>
        <taxon>Entelegynae</taxon>
        <taxon>Araneoidea</taxon>
        <taxon>Araneidae</taxon>
        <taxon>Araneus</taxon>
    </lineage>
</organism>
<sequence>MPWSLLPTSYEKKLFESPTASDEDLVARISVVHEELRDTTRIFQNVRDSLLPVSSLCLMYPYVLQDQARKHFSRIFYPILTVFTRGCSVRLPYIPIHAERPLQRAV</sequence>
<reference evidence="1 2" key="1">
    <citation type="journal article" date="2019" name="Sci. Rep.">
        <title>Orb-weaving spider Araneus ventricosus genome elucidates the spidroin gene catalogue.</title>
        <authorList>
            <person name="Kono N."/>
            <person name="Nakamura H."/>
            <person name="Ohtoshi R."/>
            <person name="Moran D.A.P."/>
            <person name="Shinohara A."/>
            <person name="Yoshida Y."/>
            <person name="Fujiwara M."/>
            <person name="Mori M."/>
            <person name="Tomita M."/>
            <person name="Arakawa K."/>
        </authorList>
    </citation>
    <scope>NUCLEOTIDE SEQUENCE [LARGE SCALE GENOMIC DNA]</scope>
</reference>
<proteinExistence type="predicted"/>
<comment type="caution">
    <text evidence="1">The sequence shown here is derived from an EMBL/GenBank/DDBJ whole genome shotgun (WGS) entry which is preliminary data.</text>
</comment>
<dbReference type="Proteomes" id="UP000499080">
    <property type="component" value="Unassembled WGS sequence"/>
</dbReference>
<protein>
    <submittedName>
        <fullName evidence="1">Uncharacterized protein</fullName>
    </submittedName>
</protein>
<dbReference type="EMBL" id="BGPR01007498">
    <property type="protein sequence ID" value="GBN27294.1"/>
    <property type="molecule type" value="Genomic_DNA"/>
</dbReference>
<evidence type="ECO:0000313" key="1">
    <source>
        <dbReference type="EMBL" id="GBN27294.1"/>
    </source>
</evidence>
<gene>
    <name evidence="1" type="ORF">AVEN_155186_1</name>
</gene>
<accession>A0A4Y2MLM5</accession>
<evidence type="ECO:0000313" key="2">
    <source>
        <dbReference type="Proteomes" id="UP000499080"/>
    </source>
</evidence>
<dbReference type="AlphaFoldDB" id="A0A4Y2MLM5"/>
<keyword evidence="2" id="KW-1185">Reference proteome</keyword>
<name>A0A4Y2MLM5_ARAVE</name>